<dbReference type="EMBL" id="QXGA01009313">
    <property type="protein sequence ID" value="KAE9056784.1"/>
    <property type="molecule type" value="Genomic_DNA"/>
</dbReference>
<accession>A0A6A3PPA4</accession>
<proteinExistence type="predicted"/>
<dbReference type="Proteomes" id="UP000441208">
    <property type="component" value="Unassembled WGS sequence"/>
</dbReference>
<evidence type="ECO:0008006" key="5">
    <source>
        <dbReference type="Google" id="ProtNLM"/>
    </source>
</evidence>
<evidence type="ECO:0000313" key="4">
    <source>
        <dbReference type="Proteomes" id="UP000441208"/>
    </source>
</evidence>
<evidence type="ECO:0000313" key="3">
    <source>
        <dbReference type="Proteomes" id="UP000440732"/>
    </source>
</evidence>
<protein>
    <recommendedName>
        <fullName evidence="5">RNase H type-1 domain-containing protein</fullName>
    </recommendedName>
</protein>
<dbReference type="Proteomes" id="UP000440732">
    <property type="component" value="Unassembled WGS sequence"/>
</dbReference>
<evidence type="ECO:0000313" key="2">
    <source>
        <dbReference type="EMBL" id="KAE9056784.1"/>
    </source>
</evidence>
<dbReference type="EMBL" id="QXFZ01008076">
    <property type="protein sequence ID" value="KAE9056128.1"/>
    <property type="molecule type" value="Genomic_DNA"/>
</dbReference>
<gene>
    <name evidence="2" type="ORF">PF006_g32593</name>
    <name evidence="1" type="ORF">PF007_g32091</name>
</gene>
<name>A0A6A3PPA4_9STRA</name>
<organism evidence="2 3">
    <name type="scientific">Phytophthora fragariae</name>
    <dbReference type="NCBI Taxonomy" id="53985"/>
    <lineage>
        <taxon>Eukaryota</taxon>
        <taxon>Sar</taxon>
        <taxon>Stramenopiles</taxon>
        <taxon>Oomycota</taxon>
        <taxon>Peronosporomycetes</taxon>
        <taxon>Peronosporales</taxon>
        <taxon>Peronosporaceae</taxon>
        <taxon>Phytophthora</taxon>
    </lineage>
</organism>
<evidence type="ECO:0000313" key="1">
    <source>
        <dbReference type="EMBL" id="KAE9056128.1"/>
    </source>
</evidence>
<dbReference type="AlphaFoldDB" id="A0A6A3PPA4"/>
<comment type="caution">
    <text evidence="2">The sequence shown here is derived from an EMBL/GenBank/DDBJ whole genome shotgun (WGS) entry which is preliminary data.</text>
</comment>
<reference evidence="3 4" key="1">
    <citation type="submission" date="2018-08" db="EMBL/GenBank/DDBJ databases">
        <title>Genomic investigation of the strawberry pathogen Phytophthora fragariae indicates pathogenicity is determined by transcriptional variation in three key races.</title>
        <authorList>
            <person name="Adams T.M."/>
            <person name="Armitage A.D."/>
            <person name="Sobczyk M.K."/>
            <person name="Bates H.J."/>
            <person name="Dunwell J.M."/>
            <person name="Nellist C.F."/>
            <person name="Harrison R.J."/>
        </authorList>
    </citation>
    <scope>NUCLEOTIDE SEQUENCE [LARGE SCALE GENOMIC DNA]</scope>
    <source>
        <strain evidence="2 3">NOV-5</strain>
        <strain evidence="1 4">NOV-71</strain>
    </source>
</reference>
<sequence>MVWWITPRSAVDDALVAIAPQKEPRRQIQTPIPTVQADEELLVVSFDGSARVKRGGGAYSAIVWKLPEWSVVEARSGYAEGLTVNEAE</sequence>